<dbReference type="AlphaFoldDB" id="A0A7U2I9Q6"/>
<dbReference type="Proteomes" id="UP000663193">
    <property type="component" value="Chromosome 19"/>
</dbReference>
<dbReference type="EMBL" id="CP069041">
    <property type="protein sequence ID" value="QRD05847.1"/>
    <property type="molecule type" value="Genomic_DNA"/>
</dbReference>
<proteinExistence type="predicted"/>
<reference evidence="2" key="1">
    <citation type="journal article" date="2021" name="BMC Genomics">
        <title>Chromosome-level genome assembly and manually-curated proteome of model necrotroph Parastagonospora nodorum Sn15 reveals a genome-wide trove of candidate effector homologs, and redundancy of virulence-related functions within an accessory chromosome.</title>
        <authorList>
            <person name="Bertazzoni S."/>
            <person name="Jones D.A.B."/>
            <person name="Phan H.T."/>
            <person name="Tan K.-C."/>
            <person name="Hane J.K."/>
        </authorList>
    </citation>
    <scope>NUCLEOTIDE SEQUENCE [LARGE SCALE GENOMIC DNA]</scope>
    <source>
        <strain evidence="2">SN15 / ATCC MYA-4574 / FGSC 10173)</strain>
    </source>
</reference>
<sequence length="63" mass="7269">MRAFCNFRQRILASWKSQEACLRLTRSTLFRLPTKLVLLIATCTSCSEHDPWGIVKIASRNQT</sequence>
<dbReference type="VEuPathDB" id="FungiDB:JI435_422830"/>
<accession>A0A7U2I9Q6</accession>
<protein>
    <submittedName>
        <fullName evidence="1">Uncharacterized protein</fullName>
    </submittedName>
</protein>
<evidence type="ECO:0000313" key="2">
    <source>
        <dbReference type="Proteomes" id="UP000663193"/>
    </source>
</evidence>
<name>A0A7U2I9Q6_PHANO</name>
<organism evidence="1 2">
    <name type="scientific">Phaeosphaeria nodorum (strain SN15 / ATCC MYA-4574 / FGSC 10173)</name>
    <name type="common">Glume blotch fungus</name>
    <name type="synonym">Parastagonospora nodorum</name>
    <dbReference type="NCBI Taxonomy" id="321614"/>
    <lineage>
        <taxon>Eukaryota</taxon>
        <taxon>Fungi</taxon>
        <taxon>Dikarya</taxon>
        <taxon>Ascomycota</taxon>
        <taxon>Pezizomycotina</taxon>
        <taxon>Dothideomycetes</taxon>
        <taxon>Pleosporomycetidae</taxon>
        <taxon>Pleosporales</taxon>
        <taxon>Pleosporineae</taxon>
        <taxon>Phaeosphaeriaceae</taxon>
        <taxon>Parastagonospora</taxon>
    </lineage>
</organism>
<evidence type="ECO:0000313" key="1">
    <source>
        <dbReference type="EMBL" id="QRD05847.1"/>
    </source>
</evidence>
<keyword evidence="2" id="KW-1185">Reference proteome</keyword>
<gene>
    <name evidence="1" type="ORF">JI435_422830</name>
</gene>